<accession>A0AAD0RG64</accession>
<organism evidence="1 2">
    <name type="scientific">Pseudoalteromonas piscicida</name>
    <dbReference type="NCBI Taxonomy" id="43662"/>
    <lineage>
        <taxon>Bacteria</taxon>
        <taxon>Pseudomonadati</taxon>
        <taxon>Pseudomonadota</taxon>
        <taxon>Gammaproteobacteria</taxon>
        <taxon>Alteromonadales</taxon>
        <taxon>Pseudoalteromonadaceae</taxon>
        <taxon>Pseudoalteromonas</taxon>
    </lineage>
</organism>
<proteinExistence type="predicted"/>
<evidence type="ECO:0000313" key="2">
    <source>
        <dbReference type="Proteomes" id="UP000258102"/>
    </source>
</evidence>
<sequence length="67" mass="8268">MSEIEFVKIDIIYAFESIDWIRKVEVYYKYIDGRYCYFSGFYKLNLNYKELTNLYKENHKITIEKSS</sequence>
<evidence type="ECO:0000313" key="1">
    <source>
        <dbReference type="EMBL" id="AXR01064.1"/>
    </source>
</evidence>
<dbReference type="KEGG" id="ppis:B1L02_15170"/>
<dbReference type="AlphaFoldDB" id="A0AAD0RG64"/>
<name>A0AAD0RG64_PSEO7</name>
<gene>
    <name evidence="1" type="ORF">D0511_02555</name>
</gene>
<reference evidence="1 2" key="1">
    <citation type="submission" date="2018-08" db="EMBL/GenBank/DDBJ databases">
        <title>Whole Genome Sequences of Two Pseudoalteromonas piscicida Strains, DE1-A and DE2-A, which Exhibit Strong Antibacterial Activity against Vibrio vulnificus.</title>
        <authorList>
            <person name="Richards G.P."/>
            <person name="Needleman D.S."/>
            <person name="Watson M.A."/>
            <person name="Polson S.W."/>
        </authorList>
    </citation>
    <scope>NUCLEOTIDE SEQUENCE [LARGE SCALE GENOMIC DNA]</scope>
    <source>
        <strain evidence="1 2">DE2-A</strain>
    </source>
</reference>
<dbReference type="EMBL" id="CP031761">
    <property type="protein sequence ID" value="AXR01064.1"/>
    <property type="molecule type" value="Genomic_DNA"/>
</dbReference>
<dbReference type="Proteomes" id="UP000258102">
    <property type="component" value="Chromosome 1"/>
</dbReference>
<protein>
    <submittedName>
        <fullName evidence="1">Uncharacterized protein</fullName>
    </submittedName>
</protein>